<dbReference type="Pfam" id="PF00107">
    <property type="entry name" value="ADH_zinc_N"/>
    <property type="match status" value="1"/>
</dbReference>
<dbReference type="InterPro" id="IPR020843">
    <property type="entry name" value="ER"/>
</dbReference>
<evidence type="ECO:0000313" key="11">
    <source>
        <dbReference type="EMBL" id="TQL77466.1"/>
    </source>
</evidence>
<evidence type="ECO:0000259" key="10">
    <source>
        <dbReference type="SMART" id="SM00829"/>
    </source>
</evidence>
<comment type="cofactor">
    <cofactor evidence="1 9">
        <name>Zn(2+)</name>
        <dbReference type="ChEBI" id="CHEBI:29105"/>
    </cofactor>
</comment>
<comment type="catalytic activity">
    <reaction evidence="8">
        <text>a primary alcohol + NAD(+) = an aldehyde + NADH + H(+)</text>
        <dbReference type="Rhea" id="RHEA:10736"/>
        <dbReference type="ChEBI" id="CHEBI:15378"/>
        <dbReference type="ChEBI" id="CHEBI:15734"/>
        <dbReference type="ChEBI" id="CHEBI:17478"/>
        <dbReference type="ChEBI" id="CHEBI:57540"/>
        <dbReference type="ChEBI" id="CHEBI:57945"/>
        <dbReference type="EC" id="1.1.1.1"/>
    </reaction>
</comment>
<dbReference type="CDD" id="cd05284">
    <property type="entry name" value="arabinose_DH_like"/>
    <property type="match status" value="1"/>
</dbReference>
<evidence type="ECO:0000256" key="9">
    <source>
        <dbReference type="RuleBase" id="RU361277"/>
    </source>
</evidence>
<dbReference type="PANTHER" id="PTHR42940:SF8">
    <property type="entry name" value="VACUOLAR PROTEIN SORTING-ASSOCIATED PROTEIN 11"/>
    <property type="match status" value="1"/>
</dbReference>
<comment type="similarity">
    <text evidence="2 9">Belongs to the zinc-containing alcohol dehydrogenase family.</text>
</comment>
<dbReference type="InterPro" id="IPR036291">
    <property type="entry name" value="NAD(P)-bd_dom_sf"/>
</dbReference>
<keyword evidence="5 9" id="KW-0862">Zinc</keyword>
<dbReference type="PANTHER" id="PTHR42940">
    <property type="entry name" value="ALCOHOL DEHYDROGENASE 1-RELATED"/>
    <property type="match status" value="1"/>
</dbReference>
<dbReference type="InterPro" id="IPR013149">
    <property type="entry name" value="ADH-like_C"/>
</dbReference>
<dbReference type="PROSITE" id="PS00059">
    <property type="entry name" value="ADH_ZINC"/>
    <property type="match status" value="1"/>
</dbReference>
<dbReference type="InterPro" id="IPR013154">
    <property type="entry name" value="ADH-like_N"/>
</dbReference>
<comment type="catalytic activity">
    <reaction evidence="7">
        <text>a secondary alcohol + NAD(+) = a ketone + NADH + H(+)</text>
        <dbReference type="Rhea" id="RHEA:10740"/>
        <dbReference type="ChEBI" id="CHEBI:15378"/>
        <dbReference type="ChEBI" id="CHEBI:17087"/>
        <dbReference type="ChEBI" id="CHEBI:35681"/>
        <dbReference type="ChEBI" id="CHEBI:57540"/>
        <dbReference type="ChEBI" id="CHEBI:57945"/>
        <dbReference type="EC" id="1.1.1.1"/>
    </reaction>
</comment>
<dbReference type="InParanoid" id="A0A543AY14"/>
<dbReference type="RefSeq" id="WP_142040387.1">
    <property type="nucleotide sequence ID" value="NZ_JBHTGS010000001.1"/>
</dbReference>
<protein>
    <recommendedName>
        <fullName evidence="3">alcohol dehydrogenase</fullName>
        <ecNumber evidence="3">1.1.1.1</ecNumber>
    </recommendedName>
</protein>
<dbReference type="GO" id="GO:0008270">
    <property type="term" value="F:zinc ion binding"/>
    <property type="evidence" value="ECO:0007669"/>
    <property type="project" value="InterPro"/>
</dbReference>
<feature type="domain" description="Enoyl reductase (ER)" evidence="10">
    <location>
        <begin position="7"/>
        <end position="341"/>
    </location>
</feature>
<dbReference type="SMART" id="SM00829">
    <property type="entry name" value="PKS_ER"/>
    <property type="match status" value="1"/>
</dbReference>
<keyword evidence="6" id="KW-0560">Oxidoreductase</keyword>
<organism evidence="11 12">
    <name type="scientific">Stackebrandtia endophytica</name>
    <dbReference type="NCBI Taxonomy" id="1496996"/>
    <lineage>
        <taxon>Bacteria</taxon>
        <taxon>Bacillati</taxon>
        <taxon>Actinomycetota</taxon>
        <taxon>Actinomycetes</taxon>
        <taxon>Glycomycetales</taxon>
        <taxon>Glycomycetaceae</taxon>
        <taxon>Stackebrandtia</taxon>
    </lineage>
</organism>
<evidence type="ECO:0000313" key="12">
    <source>
        <dbReference type="Proteomes" id="UP000317043"/>
    </source>
</evidence>
<dbReference type="EC" id="1.1.1.1" evidence="3"/>
<keyword evidence="4 9" id="KW-0479">Metal-binding</keyword>
<dbReference type="Pfam" id="PF08240">
    <property type="entry name" value="ADH_N"/>
    <property type="match status" value="1"/>
</dbReference>
<evidence type="ECO:0000256" key="6">
    <source>
        <dbReference type="ARBA" id="ARBA00023002"/>
    </source>
</evidence>
<dbReference type="SUPFAM" id="SSF50129">
    <property type="entry name" value="GroES-like"/>
    <property type="match status" value="1"/>
</dbReference>
<dbReference type="OrthoDB" id="334894at2"/>
<evidence type="ECO:0000256" key="8">
    <source>
        <dbReference type="ARBA" id="ARBA00049243"/>
    </source>
</evidence>
<name>A0A543AY14_9ACTN</name>
<gene>
    <name evidence="11" type="ORF">FB566_3025</name>
</gene>
<evidence type="ECO:0000256" key="7">
    <source>
        <dbReference type="ARBA" id="ARBA00049164"/>
    </source>
</evidence>
<dbReference type="Gene3D" id="3.90.180.10">
    <property type="entry name" value="Medium-chain alcohol dehydrogenases, catalytic domain"/>
    <property type="match status" value="1"/>
</dbReference>
<evidence type="ECO:0000256" key="1">
    <source>
        <dbReference type="ARBA" id="ARBA00001947"/>
    </source>
</evidence>
<dbReference type="InterPro" id="IPR002328">
    <property type="entry name" value="ADH_Zn_CS"/>
</dbReference>
<accession>A0A543AY14</accession>
<dbReference type="Proteomes" id="UP000317043">
    <property type="component" value="Unassembled WGS sequence"/>
</dbReference>
<dbReference type="GO" id="GO:0004022">
    <property type="term" value="F:alcohol dehydrogenase (NAD+) activity"/>
    <property type="evidence" value="ECO:0007669"/>
    <property type="project" value="UniProtKB-EC"/>
</dbReference>
<sequence>MKAYRLTAAQHAEIVDVEVPEPGAGEVLLKVTGAGVCHSDLHILHIPEWPMIPMTLGHEPAGQIAKLGPGVTGWDVGDRVLVYLCWGCGQCYSCASGYENYCRMYKRNVVPGPGLGFDGSMAEYVIAKARFLVPMGDLDPVDSAPLTDAALTPYHAINVARSKLVPSAHAVVIGIGGLGHMAVQILTATTGARVIAVDVAESKLEHAKSLGAELAITSGPAAAEEILDATDGRGAEVVFDFVGAEPTLRLAADTIAPFGQIVVVGLADATLPFVANGPPGGLPWGAGVVKPYGGTRADLHDVIALAQRGVIRVTAERHPLANAAEVLKKLEDGKVAGRAVLVP</sequence>
<dbReference type="EMBL" id="VFOW01000001">
    <property type="protein sequence ID" value="TQL77466.1"/>
    <property type="molecule type" value="Genomic_DNA"/>
</dbReference>
<evidence type="ECO:0000256" key="4">
    <source>
        <dbReference type="ARBA" id="ARBA00022723"/>
    </source>
</evidence>
<evidence type="ECO:0000256" key="5">
    <source>
        <dbReference type="ARBA" id="ARBA00022833"/>
    </source>
</evidence>
<dbReference type="Gene3D" id="3.40.50.720">
    <property type="entry name" value="NAD(P)-binding Rossmann-like Domain"/>
    <property type="match status" value="1"/>
</dbReference>
<keyword evidence="12" id="KW-1185">Reference proteome</keyword>
<dbReference type="InterPro" id="IPR011032">
    <property type="entry name" value="GroES-like_sf"/>
</dbReference>
<dbReference type="SUPFAM" id="SSF51735">
    <property type="entry name" value="NAD(P)-binding Rossmann-fold domains"/>
    <property type="match status" value="1"/>
</dbReference>
<proteinExistence type="inferred from homology"/>
<evidence type="ECO:0000256" key="2">
    <source>
        <dbReference type="ARBA" id="ARBA00008072"/>
    </source>
</evidence>
<dbReference type="AlphaFoldDB" id="A0A543AY14"/>
<reference evidence="11 12" key="1">
    <citation type="submission" date="2019-06" db="EMBL/GenBank/DDBJ databases">
        <title>Sequencing the genomes of 1000 actinobacteria strains.</title>
        <authorList>
            <person name="Klenk H.-P."/>
        </authorList>
    </citation>
    <scope>NUCLEOTIDE SEQUENCE [LARGE SCALE GENOMIC DNA]</scope>
    <source>
        <strain evidence="11 12">DSM 45928</strain>
    </source>
</reference>
<comment type="caution">
    <text evidence="11">The sequence shown here is derived from an EMBL/GenBank/DDBJ whole genome shotgun (WGS) entry which is preliminary data.</text>
</comment>
<evidence type="ECO:0000256" key="3">
    <source>
        <dbReference type="ARBA" id="ARBA00013190"/>
    </source>
</evidence>